<feature type="domain" description="Erythromycin biosynthesis protein CIII-like C-terminal" evidence="2">
    <location>
        <begin position="296"/>
        <end position="401"/>
    </location>
</feature>
<dbReference type="FunFam" id="3.40.50.2000:FF:000009">
    <property type="entry name" value="Sterol 3-beta-glucosyltransferase UGT80A2"/>
    <property type="match status" value="1"/>
</dbReference>
<dbReference type="GO" id="GO:0008194">
    <property type="term" value="F:UDP-glycosyltransferase activity"/>
    <property type="evidence" value="ECO:0007669"/>
    <property type="project" value="InterPro"/>
</dbReference>
<dbReference type="InterPro" id="IPR002213">
    <property type="entry name" value="UDP_glucos_trans"/>
</dbReference>
<dbReference type="Gene3D" id="3.40.50.2000">
    <property type="entry name" value="Glycogen Phosphorylase B"/>
    <property type="match status" value="2"/>
</dbReference>
<keyword evidence="4" id="KW-1185">Reference proteome</keyword>
<dbReference type="OrthoDB" id="9805366at2"/>
<protein>
    <submittedName>
        <fullName evidence="3">Uncharacterized protein</fullName>
    </submittedName>
</protein>
<dbReference type="GO" id="GO:0033072">
    <property type="term" value="P:vancomycin biosynthetic process"/>
    <property type="evidence" value="ECO:0007669"/>
    <property type="project" value="UniProtKB-ARBA"/>
</dbReference>
<dbReference type="InterPro" id="IPR050426">
    <property type="entry name" value="Glycosyltransferase_28"/>
</dbReference>
<sequence>MNIVLLALGSRGDIQPFIALALGLKKLNHTVVIATHDEHSALIYDYGIAHYPLSGSPIELLGGKQGQRLMATTNPLAAAKIFSSMQLTIANTILVECWLACQHADAIVYGVLGTNIASSIAEKLNIKAIPAYSQPLHPTAEFPYPLKRVPKQNGALRRLAGWYFMEILLWYYFRPQINQWRIEQLNLPPIKQSFLYWRTIRQNEELALYNMSPSIFKKPKDWRDHIKITGYWYLPAASNWQPDKPLLDFLLAGSPPIYIGFGSVVTVQDNTLIQLISDALLHTKQRGVLSGHWPKSVLDQLPPHLIYVKSIPHDWLFPKTTGIIHHGGAGITAAALLAGKPSIPIPFFLDQPYWSHSIAKLGAATQPIPYKKLTFDNLTAAINELINNKSLSCCAKELQTKIVKEDGVSKAAGYITDYLNHRSTL</sequence>
<accession>A0A0W1AGG3</accession>
<reference evidence="3 4" key="1">
    <citation type="submission" date="2015-11" db="EMBL/GenBank/DDBJ databases">
        <title>Genomic analysis of 38 Legionella species identifies large and diverse effector repertoires.</title>
        <authorList>
            <person name="Burstein D."/>
            <person name="Amaro F."/>
            <person name="Zusman T."/>
            <person name="Lifshitz Z."/>
            <person name="Cohen O."/>
            <person name="Gilbert J.A."/>
            <person name="Pupko T."/>
            <person name="Shuman H.A."/>
            <person name="Segal G."/>
        </authorList>
    </citation>
    <scope>NUCLEOTIDE SEQUENCE [LARGE SCALE GENOMIC DNA]</scope>
    <source>
        <strain evidence="3 4">ATCC 51914</strain>
    </source>
</reference>
<dbReference type="Proteomes" id="UP000054729">
    <property type="component" value="Unassembled WGS sequence"/>
</dbReference>
<evidence type="ECO:0000313" key="4">
    <source>
        <dbReference type="Proteomes" id="UP000054729"/>
    </source>
</evidence>
<name>A0A0W1AGG3_9GAMM</name>
<dbReference type="GO" id="GO:0016758">
    <property type="term" value="F:hexosyltransferase activity"/>
    <property type="evidence" value="ECO:0007669"/>
    <property type="project" value="InterPro"/>
</dbReference>
<dbReference type="STRING" id="66969.Lwal_1135"/>
<feature type="domain" description="Glycosyltransferase family 28 N-terminal" evidence="1">
    <location>
        <begin position="3"/>
        <end position="127"/>
    </location>
</feature>
<dbReference type="InterPro" id="IPR004276">
    <property type="entry name" value="GlycoTrans_28_N"/>
</dbReference>
<dbReference type="Pfam" id="PF03033">
    <property type="entry name" value="Glyco_transf_28"/>
    <property type="match status" value="1"/>
</dbReference>
<dbReference type="EMBL" id="LNZB01000031">
    <property type="protein sequence ID" value="KTD80438.1"/>
    <property type="molecule type" value="Genomic_DNA"/>
</dbReference>
<evidence type="ECO:0000313" key="3">
    <source>
        <dbReference type="EMBL" id="KTD80438.1"/>
    </source>
</evidence>
<dbReference type="PANTHER" id="PTHR48050:SF13">
    <property type="entry name" value="STEROL 3-BETA-GLUCOSYLTRANSFERASE UGT80A2"/>
    <property type="match status" value="1"/>
</dbReference>
<dbReference type="GO" id="GO:0005975">
    <property type="term" value="P:carbohydrate metabolic process"/>
    <property type="evidence" value="ECO:0007669"/>
    <property type="project" value="InterPro"/>
</dbReference>
<evidence type="ECO:0000259" key="1">
    <source>
        <dbReference type="Pfam" id="PF03033"/>
    </source>
</evidence>
<evidence type="ECO:0000259" key="2">
    <source>
        <dbReference type="Pfam" id="PF06722"/>
    </source>
</evidence>
<organism evidence="3 4">
    <name type="scientific">Legionella waltersii</name>
    <dbReference type="NCBI Taxonomy" id="66969"/>
    <lineage>
        <taxon>Bacteria</taxon>
        <taxon>Pseudomonadati</taxon>
        <taxon>Pseudomonadota</taxon>
        <taxon>Gammaproteobacteria</taxon>
        <taxon>Legionellales</taxon>
        <taxon>Legionellaceae</taxon>
        <taxon>Legionella</taxon>
    </lineage>
</organism>
<dbReference type="InterPro" id="IPR010610">
    <property type="entry name" value="EryCIII-like_C"/>
</dbReference>
<gene>
    <name evidence="3" type="ORF">Lwal_1135</name>
</gene>
<dbReference type="PATRIC" id="fig|66969.6.peg.1246"/>
<dbReference type="SUPFAM" id="SSF53756">
    <property type="entry name" value="UDP-Glycosyltransferase/glycogen phosphorylase"/>
    <property type="match status" value="1"/>
</dbReference>
<dbReference type="Pfam" id="PF06722">
    <property type="entry name" value="EryCIII-like_C"/>
    <property type="match status" value="1"/>
</dbReference>
<dbReference type="RefSeq" id="WP_050598484.1">
    <property type="nucleotide sequence ID" value="NZ_CAAAIQ010000008.1"/>
</dbReference>
<comment type="caution">
    <text evidence="3">The sequence shown here is derived from an EMBL/GenBank/DDBJ whole genome shotgun (WGS) entry which is preliminary data.</text>
</comment>
<proteinExistence type="predicted"/>
<dbReference type="AlphaFoldDB" id="A0A0W1AGG3"/>
<dbReference type="CDD" id="cd03784">
    <property type="entry name" value="GT1_Gtf-like"/>
    <property type="match status" value="1"/>
</dbReference>
<dbReference type="PANTHER" id="PTHR48050">
    <property type="entry name" value="STEROL 3-BETA-GLUCOSYLTRANSFERASE"/>
    <property type="match status" value="1"/>
</dbReference>